<gene>
    <name evidence="2" type="ORF">FNV43_RR19324</name>
</gene>
<accession>A0A8K0E5H6</accession>
<feature type="compositionally biased region" description="Basic and acidic residues" evidence="1">
    <location>
        <begin position="297"/>
        <end position="316"/>
    </location>
</feature>
<sequence>MSTDNFTDGFCKTRPVLGDLTNRPVKRGFSMILGDKPGDGYCKNLNVQDGHPQFPKKVCLGVENLVREKCQSKFGVDSNEKGSNFSEDRQACGSSATSSGDDDTPEENIESFISKVPKEFKEKSNLSDGGVHSFMEVADASRDSLSIGSMPTCSGLWKKDCSGAGQNYLDDEEINDSDVSQSNLCNEGLATLVCKNSENSLGVGKLAAIDYGSIEWSKLPKSQGSKFPELGKCTALKGEGFRDMNMGDDLLKTCSCSFCLKAAYIWSDLQYQDIRGRIASLKKSQKEANSLVQKSSRGKDTNSHRQENSNKSSHLETDLTGQWRSLFLHMEDIFVHESSQLQASFVALKDLRENCKMDLEMINEMPSEKQ</sequence>
<feature type="region of interest" description="Disordered" evidence="1">
    <location>
        <begin position="76"/>
        <end position="107"/>
    </location>
</feature>
<protein>
    <submittedName>
        <fullName evidence="2">Uncharacterized protein</fullName>
    </submittedName>
</protein>
<dbReference type="OrthoDB" id="1907176at2759"/>
<dbReference type="PANTHER" id="PTHR33924">
    <property type="entry name" value="CATION-TRANSPORTING ATPASE"/>
    <property type="match status" value="1"/>
</dbReference>
<keyword evidence="3" id="KW-1185">Reference proteome</keyword>
<comment type="caution">
    <text evidence="2">The sequence shown here is derived from an EMBL/GenBank/DDBJ whole genome shotgun (WGS) entry which is preliminary data.</text>
</comment>
<evidence type="ECO:0000313" key="2">
    <source>
        <dbReference type="EMBL" id="KAF3441038.1"/>
    </source>
</evidence>
<organism evidence="2 3">
    <name type="scientific">Rhamnella rubrinervis</name>
    <dbReference type="NCBI Taxonomy" id="2594499"/>
    <lineage>
        <taxon>Eukaryota</taxon>
        <taxon>Viridiplantae</taxon>
        <taxon>Streptophyta</taxon>
        <taxon>Embryophyta</taxon>
        <taxon>Tracheophyta</taxon>
        <taxon>Spermatophyta</taxon>
        <taxon>Magnoliopsida</taxon>
        <taxon>eudicotyledons</taxon>
        <taxon>Gunneridae</taxon>
        <taxon>Pentapetalae</taxon>
        <taxon>rosids</taxon>
        <taxon>fabids</taxon>
        <taxon>Rosales</taxon>
        <taxon>Rhamnaceae</taxon>
        <taxon>rhamnoid group</taxon>
        <taxon>Rhamneae</taxon>
        <taxon>Rhamnella</taxon>
    </lineage>
</organism>
<name>A0A8K0E5H6_9ROSA</name>
<evidence type="ECO:0000256" key="1">
    <source>
        <dbReference type="SAM" id="MobiDB-lite"/>
    </source>
</evidence>
<proteinExistence type="predicted"/>
<feature type="region of interest" description="Disordered" evidence="1">
    <location>
        <begin position="289"/>
        <end position="316"/>
    </location>
</feature>
<dbReference type="Proteomes" id="UP000796880">
    <property type="component" value="Unassembled WGS sequence"/>
</dbReference>
<evidence type="ECO:0000313" key="3">
    <source>
        <dbReference type="Proteomes" id="UP000796880"/>
    </source>
</evidence>
<reference evidence="2" key="1">
    <citation type="submission" date="2020-03" db="EMBL/GenBank/DDBJ databases">
        <title>A high-quality chromosome-level genome assembly of a woody plant with both climbing and erect habits, Rhamnella rubrinervis.</title>
        <authorList>
            <person name="Lu Z."/>
            <person name="Yang Y."/>
            <person name="Zhu X."/>
            <person name="Sun Y."/>
        </authorList>
    </citation>
    <scope>NUCLEOTIDE SEQUENCE</scope>
    <source>
        <strain evidence="2">BYM</strain>
        <tissue evidence="2">Leaf</tissue>
    </source>
</reference>
<dbReference type="EMBL" id="VOIH02000008">
    <property type="protein sequence ID" value="KAF3441038.1"/>
    <property type="molecule type" value="Genomic_DNA"/>
</dbReference>
<dbReference type="AlphaFoldDB" id="A0A8K0E5H6"/>
<dbReference type="PANTHER" id="PTHR33924:SF1">
    <property type="entry name" value="DNA-DIRECTED RNA POLYMERASE SUBUNIT BETA"/>
    <property type="match status" value="1"/>
</dbReference>